<comment type="similarity">
    <text evidence="5">Belongs to the NtaA/SnaA/DszA monooxygenase family.</text>
</comment>
<keyword evidence="4 7" id="KW-0503">Monooxygenase</keyword>
<dbReference type="CDD" id="cd01095">
    <property type="entry name" value="Nitrilotriacetate_monoxgenase"/>
    <property type="match status" value="1"/>
</dbReference>
<keyword evidence="1" id="KW-0285">Flavoprotein</keyword>
<evidence type="ECO:0000313" key="8">
    <source>
        <dbReference type="Proteomes" id="UP001361239"/>
    </source>
</evidence>
<protein>
    <submittedName>
        <fullName evidence="7">NtaA/DmoA family FMN-dependent monooxygenase</fullName>
        <ecNumber evidence="7">1.14.-.-</ecNumber>
    </submittedName>
</protein>
<dbReference type="PIRSF" id="PIRSF000337">
    <property type="entry name" value="NTA_MOA"/>
    <property type="match status" value="1"/>
</dbReference>
<proteinExistence type="inferred from homology"/>
<feature type="domain" description="Luciferase-like" evidence="6">
    <location>
        <begin position="40"/>
        <end position="390"/>
    </location>
</feature>
<dbReference type="InterPro" id="IPR051260">
    <property type="entry name" value="Diverse_substr_monoxygenases"/>
</dbReference>
<dbReference type="NCBIfam" id="TIGR03860">
    <property type="entry name" value="FMN_nitrolo"/>
    <property type="match status" value="1"/>
</dbReference>
<evidence type="ECO:0000313" key="7">
    <source>
        <dbReference type="EMBL" id="MEJ5978077.1"/>
    </source>
</evidence>
<keyword evidence="2" id="KW-0288">FMN</keyword>
<keyword evidence="3 7" id="KW-0560">Oxidoreductase</keyword>
<dbReference type="Gene3D" id="3.20.20.30">
    <property type="entry name" value="Luciferase-like domain"/>
    <property type="match status" value="1"/>
</dbReference>
<dbReference type="InterPro" id="IPR036661">
    <property type="entry name" value="Luciferase-like_sf"/>
</dbReference>
<evidence type="ECO:0000256" key="5">
    <source>
        <dbReference type="ARBA" id="ARBA00033748"/>
    </source>
</evidence>
<evidence type="ECO:0000256" key="2">
    <source>
        <dbReference type="ARBA" id="ARBA00022643"/>
    </source>
</evidence>
<organism evidence="7 8">
    <name type="scientific">Novosphingobium anseongense</name>
    <dbReference type="NCBI Taxonomy" id="3133436"/>
    <lineage>
        <taxon>Bacteria</taxon>
        <taxon>Pseudomonadati</taxon>
        <taxon>Pseudomonadota</taxon>
        <taxon>Alphaproteobacteria</taxon>
        <taxon>Sphingomonadales</taxon>
        <taxon>Sphingomonadaceae</taxon>
        <taxon>Novosphingobium</taxon>
    </lineage>
</organism>
<dbReference type="InterPro" id="IPR016215">
    <property type="entry name" value="NTA_MOA"/>
</dbReference>
<dbReference type="Proteomes" id="UP001361239">
    <property type="component" value="Unassembled WGS sequence"/>
</dbReference>
<keyword evidence="8" id="KW-1185">Reference proteome</keyword>
<evidence type="ECO:0000256" key="4">
    <source>
        <dbReference type="ARBA" id="ARBA00023033"/>
    </source>
</evidence>
<dbReference type="RefSeq" id="WP_339588020.1">
    <property type="nucleotide sequence ID" value="NZ_JBBHJZ010000003.1"/>
</dbReference>
<sequence>MGKYIHLVSFQINSPINHTVLSWAHPDDNRLKALGDMSLWIDMARTLERGLFDAIFFADTPGVFDRYEDRMDDAIRYGVCWPTMDPVTLLGAIAGATTQLGLAATVSTGPHHPYSVVRQLSTLDYMSGGRVGWNIVTGHLRGEHRAYGLTELPHDERYDRAEEYMEICYALWNSVGEGAVIADKASGVFADPSKVAKIAHQGKYFNCNTVAPALPSPQGRPVLFQAGSSGRGQAFAMKHADVVFAIQPNIPGMKKFMTDFNATAASLGRQPAPGVTFGIQPVIAGTEEEARKKLNDIVERIPLEGAIARLSGTMGVDFSGMELDQPLAEMQTQGSQGLMKAFSNIVGEKPLTLRDVAIRWGLAVGMPQFVGSPEQVADQIETIWRETGCHGFNVTPNIMPVSVDDFVNEVVPILQKRGVYPTEYLGKTLREKLELA</sequence>
<dbReference type="EC" id="1.14.-.-" evidence="7"/>
<dbReference type="SUPFAM" id="SSF51679">
    <property type="entry name" value="Bacterial luciferase-like"/>
    <property type="match status" value="1"/>
</dbReference>
<evidence type="ECO:0000259" key="6">
    <source>
        <dbReference type="Pfam" id="PF00296"/>
    </source>
</evidence>
<dbReference type="EMBL" id="JBBHJZ010000003">
    <property type="protein sequence ID" value="MEJ5978077.1"/>
    <property type="molecule type" value="Genomic_DNA"/>
</dbReference>
<dbReference type="InterPro" id="IPR011251">
    <property type="entry name" value="Luciferase-like_dom"/>
</dbReference>
<reference evidence="7 8" key="1">
    <citation type="submission" date="2024-03" db="EMBL/GenBank/DDBJ databases">
        <authorList>
            <person name="Jo J.-H."/>
        </authorList>
    </citation>
    <scope>NUCLEOTIDE SEQUENCE [LARGE SCALE GENOMIC DNA]</scope>
    <source>
        <strain evidence="7 8">PS1R-30</strain>
    </source>
</reference>
<dbReference type="PANTHER" id="PTHR30011:SF16">
    <property type="entry name" value="C2H2 FINGER DOMAIN TRANSCRIPTION FACTOR (EUROFUNG)-RELATED"/>
    <property type="match status" value="1"/>
</dbReference>
<comment type="caution">
    <text evidence="7">The sequence shown here is derived from an EMBL/GenBank/DDBJ whole genome shotgun (WGS) entry which is preliminary data.</text>
</comment>
<accession>A0ABU8RYC6</accession>
<dbReference type="Pfam" id="PF00296">
    <property type="entry name" value="Bac_luciferase"/>
    <property type="match status" value="1"/>
</dbReference>
<dbReference type="PANTHER" id="PTHR30011">
    <property type="entry name" value="ALKANESULFONATE MONOOXYGENASE-RELATED"/>
    <property type="match status" value="1"/>
</dbReference>
<dbReference type="GO" id="GO:0004497">
    <property type="term" value="F:monooxygenase activity"/>
    <property type="evidence" value="ECO:0007669"/>
    <property type="project" value="UniProtKB-KW"/>
</dbReference>
<evidence type="ECO:0000256" key="3">
    <source>
        <dbReference type="ARBA" id="ARBA00023002"/>
    </source>
</evidence>
<gene>
    <name evidence="7" type="ORF">WG901_15605</name>
</gene>
<evidence type="ECO:0000256" key="1">
    <source>
        <dbReference type="ARBA" id="ARBA00022630"/>
    </source>
</evidence>
<name>A0ABU8RYC6_9SPHN</name>